<keyword evidence="5" id="KW-0175">Coiled coil</keyword>
<sequence>MTGNFLKNTFLNILSTGFDLHRACAPRKAYLSSACADDRLATSMRSALSLKPNNASSTAPNVTLHKAAATTANAGGKLTRQIGSSNLRRDIITGESPLIKFDVKENFEVFEDVEQNENAVVVKETDNNIIHELERKMEEKKNELKFMEPREAYDMMSRLSEPPSEAFSISTNYDDDDFDKVSVASSFTTTVRASFSAFRMDSCEPAPVDLKKDTVVHLPKVPTKEERDDAMFSSEEYAQDIFSYMMHRQKKYRPNADSFLRQNQVNEEMRTILIDWFSDVVNEYNLDKETFHLAVLLVDRILSFLHVDKHQFQLVGTTALMIAAKYEEIFPPEIQDFSTITDNTYGVREILQMEAFMLPRLDFVVSLPTASWFGASFGKRMKFTLKMNRTLSYLLDLSLVDIDFLRYQPSEVAAAAACFTNVQHDKEAWPEHMVDFTGITTGAFLDVLSKLHRMYICSSTSDYKSLFNKYCEIDQKEVALMSAPTDKLSKIFPTIFGAPPNKKKPIE</sequence>
<evidence type="ECO:0000256" key="5">
    <source>
        <dbReference type="SAM" id="Coils"/>
    </source>
</evidence>
<dbReference type="InterPro" id="IPR013763">
    <property type="entry name" value="Cyclin-like_dom"/>
</dbReference>
<name>A0A2G5UHZ9_9PELO</name>
<dbReference type="PANTHER" id="PTHR10177">
    <property type="entry name" value="CYCLINS"/>
    <property type="match status" value="1"/>
</dbReference>
<feature type="domain" description="Cyclin-like" evidence="6">
    <location>
        <begin position="275"/>
        <end position="359"/>
    </location>
</feature>
<dbReference type="EMBL" id="PDUG01000003">
    <property type="protein sequence ID" value="PIC39177.1"/>
    <property type="molecule type" value="Genomic_DNA"/>
</dbReference>
<keyword evidence="1" id="KW-0132">Cell division</keyword>
<evidence type="ECO:0000259" key="6">
    <source>
        <dbReference type="SMART" id="SM00385"/>
    </source>
</evidence>
<dbReference type="FunFam" id="1.10.472.10:FF:000001">
    <property type="entry name" value="G2/mitotic-specific cyclin"/>
    <property type="match status" value="1"/>
</dbReference>
<dbReference type="GO" id="GO:0051301">
    <property type="term" value="P:cell division"/>
    <property type="evidence" value="ECO:0007669"/>
    <property type="project" value="UniProtKB-KW"/>
</dbReference>
<keyword evidence="9" id="KW-1185">Reference proteome</keyword>
<feature type="domain" description="Cyclin-like" evidence="6">
    <location>
        <begin position="371"/>
        <end position="453"/>
    </location>
</feature>
<dbReference type="Pfam" id="PF00134">
    <property type="entry name" value="Cyclin_N"/>
    <property type="match status" value="1"/>
</dbReference>
<dbReference type="Pfam" id="PF02984">
    <property type="entry name" value="Cyclin_C"/>
    <property type="match status" value="1"/>
</dbReference>
<keyword evidence="2 4" id="KW-0195">Cyclin</keyword>
<dbReference type="SMART" id="SM00385">
    <property type="entry name" value="CYCLIN"/>
    <property type="match status" value="2"/>
</dbReference>
<dbReference type="SUPFAM" id="SSF47954">
    <property type="entry name" value="Cyclin-like"/>
    <property type="match status" value="2"/>
</dbReference>
<dbReference type="Proteomes" id="UP000230233">
    <property type="component" value="Chromosome III"/>
</dbReference>
<dbReference type="AlphaFoldDB" id="A0A2G5UHZ9"/>
<evidence type="ECO:0008006" key="10">
    <source>
        <dbReference type="Google" id="ProtNLM"/>
    </source>
</evidence>
<accession>A0A2G5UHZ9</accession>
<evidence type="ECO:0000313" key="9">
    <source>
        <dbReference type="Proteomes" id="UP000230233"/>
    </source>
</evidence>
<dbReference type="InterPro" id="IPR004367">
    <property type="entry name" value="Cyclin_C-dom"/>
</dbReference>
<dbReference type="OrthoDB" id="5590282at2759"/>
<evidence type="ECO:0000259" key="7">
    <source>
        <dbReference type="SMART" id="SM01332"/>
    </source>
</evidence>
<organism evidence="8 9">
    <name type="scientific">Caenorhabditis nigoni</name>
    <dbReference type="NCBI Taxonomy" id="1611254"/>
    <lineage>
        <taxon>Eukaryota</taxon>
        <taxon>Metazoa</taxon>
        <taxon>Ecdysozoa</taxon>
        <taxon>Nematoda</taxon>
        <taxon>Chromadorea</taxon>
        <taxon>Rhabditida</taxon>
        <taxon>Rhabditina</taxon>
        <taxon>Rhabditomorpha</taxon>
        <taxon>Rhabditoidea</taxon>
        <taxon>Rhabditidae</taxon>
        <taxon>Peloderinae</taxon>
        <taxon>Caenorhabditis</taxon>
    </lineage>
</organism>
<reference evidence="9" key="1">
    <citation type="submission" date="2017-10" db="EMBL/GenBank/DDBJ databases">
        <title>Rapid genome shrinkage in a self-fertile nematode reveals novel sperm competition proteins.</title>
        <authorList>
            <person name="Yin D."/>
            <person name="Schwarz E.M."/>
            <person name="Thomas C.G."/>
            <person name="Felde R.L."/>
            <person name="Korf I.F."/>
            <person name="Cutter A.D."/>
            <person name="Schartner C.M."/>
            <person name="Ralston E.J."/>
            <person name="Meyer B.J."/>
            <person name="Haag E.S."/>
        </authorList>
    </citation>
    <scope>NUCLEOTIDE SEQUENCE [LARGE SCALE GENOMIC DNA]</scope>
    <source>
        <strain evidence="9">JU1422</strain>
    </source>
</reference>
<evidence type="ECO:0000313" key="8">
    <source>
        <dbReference type="EMBL" id="PIC39177.1"/>
    </source>
</evidence>
<gene>
    <name evidence="8" type="primary">Cni-cya-1</name>
    <name evidence="8" type="synonym">Cnig_chr_III.g10946</name>
    <name evidence="8" type="ORF">B9Z55_010946</name>
</gene>
<protein>
    <recommendedName>
        <fullName evidence="10">Cyclin N-terminal domain-containing protein</fullName>
    </recommendedName>
</protein>
<feature type="domain" description="Cyclin C-terminal" evidence="7">
    <location>
        <begin position="368"/>
        <end position="484"/>
    </location>
</feature>
<evidence type="ECO:0000256" key="4">
    <source>
        <dbReference type="RuleBase" id="RU000383"/>
    </source>
</evidence>
<dbReference type="Gene3D" id="1.10.472.10">
    <property type="entry name" value="Cyclin-like"/>
    <property type="match status" value="2"/>
</dbReference>
<comment type="caution">
    <text evidence="8">The sequence shown here is derived from an EMBL/GenBank/DDBJ whole genome shotgun (WGS) entry which is preliminary data.</text>
</comment>
<comment type="similarity">
    <text evidence="4">Belongs to the cyclin family.</text>
</comment>
<evidence type="ECO:0000256" key="1">
    <source>
        <dbReference type="ARBA" id="ARBA00022618"/>
    </source>
</evidence>
<dbReference type="InterPro" id="IPR036915">
    <property type="entry name" value="Cyclin-like_sf"/>
</dbReference>
<dbReference type="STRING" id="1611254.A0A2G5UHZ9"/>
<dbReference type="InterPro" id="IPR006671">
    <property type="entry name" value="Cyclin_N"/>
</dbReference>
<dbReference type="SMART" id="SM01332">
    <property type="entry name" value="Cyclin_C"/>
    <property type="match status" value="1"/>
</dbReference>
<evidence type="ECO:0000256" key="3">
    <source>
        <dbReference type="ARBA" id="ARBA00023306"/>
    </source>
</evidence>
<keyword evidence="3" id="KW-0131">Cell cycle</keyword>
<proteinExistence type="inferred from homology"/>
<dbReference type="InterPro" id="IPR039361">
    <property type="entry name" value="Cyclin"/>
</dbReference>
<evidence type="ECO:0000256" key="2">
    <source>
        <dbReference type="ARBA" id="ARBA00023127"/>
    </source>
</evidence>
<feature type="coiled-coil region" evidence="5">
    <location>
        <begin position="123"/>
        <end position="150"/>
    </location>
</feature>